<dbReference type="EMBL" id="CANTUW010000217">
    <property type="protein sequence ID" value="CAI7935289.1"/>
    <property type="molecule type" value="Genomic_DNA"/>
</dbReference>
<feature type="region of interest" description="Disordered" evidence="1">
    <location>
        <begin position="143"/>
        <end position="165"/>
    </location>
</feature>
<feature type="domain" description="COMMD1 N-terminal" evidence="2">
    <location>
        <begin position="11"/>
        <end position="82"/>
    </location>
</feature>
<dbReference type="InterPro" id="IPR033776">
    <property type="entry name" value="COMMD1_N"/>
</dbReference>
<dbReference type="GO" id="GO:2000009">
    <property type="term" value="P:negative regulation of protein localization to cell surface"/>
    <property type="evidence" value="ECO:0007669"/>
    <property type="project" value="TreeGrafter"/>
</dbReference>
<protein>
    <submittedName>
        <fullName evidence="3">COMM domain-containing protein 1</fullName>
    </submittedName>
</protein>
<organism evidence="3 4">
    <name type="scientific">Podarcis lilfordi</name>
    <name type="common">Lilford's wall lizard</name>
    <dbReference type="NCBI Taxonomy" id="74358"/>
    <lineage>
        <taxon>Eukaryota</taxon>
        <taxon>Metazoa</taxon>
        <taxon>Chordata</taxon>
        <taxon>Craniata</taxon>
        <taxon>Vertebrata</taxon>
        <taxon>Euteleostomi</taxon>
        <taxon>Lepidosauria</taxon>
        <taxon>Squamata</taxon>
        <taxon>Bifurcata</taxon>
        <taxon>Unidentata</taxon>
        <taxon>Episquamata</taxon>
        <taxon>Laterata</taxon>
        <taxon>Lacertibaenia</taxon>
        <taxon>Lacertidae</taxon>
        <taxon>Podarcis</taxon>
    </lineage>
</organism>
<dbReference type="GO" id="GO:0031398">
    <property type="term" value="P:positive regulation of protein ubiquitination"/>
    <property type="evidence" value="ECO:0007669"/>
    <property type="project" value="TreeGrafter"/>
</dbReference>
<evidence type="ECO:0000313" key="4">
    <source>
        <dbReference type="Proteomes" id="UP001178461"/>
    </source>
</evidence>
<dbReference type="GO" id="GO:0005768">
    <property type="term" value="C:endosome"/>
    <property type="evidence" value="ECO:0007669"/>
    <property type="project" value="TreeGrafter"/>
</dbReference>
<evidence type="ECO:0000259" key="2">
    <source>
        <dbReference type="Pfam" id="PF17221"/>
    </source>
</evidence>
<evidence type="ECO:0000256" key="1">
    <source>
        <dbReference type="SAM" id="MobiDB-lite"/>
    </source>
</evidence>
<dbReference type="GO" id="GO:1902306">
    <property type="term" value="P:negative regulation of sodium ion transmembrane transport"/>
    <property type="evidence" value="ECO:0007669"/>
    <property type="project" value="TreeGrafter"/>
</dbReference>
<dbReference type="Pfam" id="PF17221">
    <property type="entry name" value="COMMD1_N"/>
    <property type="match status" value="1"/>
</dbReference>
<dbReference type="InterPro" id="IPR037351">
    <property type="entry name" value="Murr1"/>
</dbReference>
<dbReference type="Proteomes" id="UP001178461">
    <property type="component" value="Unassembled WGS sequence"/>
</dbReference>
<proteinExistence type="predicted"/>
<feature type="non-terminal residue" evidence="3">
    <location>
        <position position="165"/>
    </location>
</feature>
<dbReference type="PANTHER" id="PTHR21199:SF1">
    <property type="entry name" value="COMM DOMAIN-CONTAINING PROTEIN 1"/>
    <property type="match status" value="1"/>
</dbReference>
<dbReference type="GO" id="GO:0055070">
    <property type="term" value="P:copper ion homeostasis"/>
    <property type="evidence" value="ECO:0007669"/>
    <property type="project" value="InterPro"/>
</dbReference>
<dbReference type="AlphaFoldDB" id="A0AA35QQI6"/>
<keyword evidence="4" id="KW-1185">Reference proteome</keyword>
<reference evidence="3" key="1">
    <citation type="submission" date="2022-12" db="EMBL/GenBank/DDBJ databases">
        <authorList>
            <person name="Alioto T."/>
            <person name="Alioto T."/>
            <person name="Gomez Garrido J."/>
        </authorList>
    </citation>
    <scope>NUCLEOTIDE SEQUENCE</scope>
</reference>
<gene>
    <name evidence="3" type="ORF">PODLI_1B009358</name>
</gene>
<name>A0AA35QQI6_9SAUR</name>
<dbReference type="PANTHER" id="PTHR21199">
    <property type="entry name" value="COMM DOMAIN-CONTAINING PROTEIN 1"/>
    <property type="match status" value="1"/>
</dbReference>
<evidence type="ECO:0000313" key="3">
    <source>
        <dbReference type="EMBL" id="CAI7935289.1"/>
    </source>
</evidence>
<dbReference type="GO" id="GO:0032434">
    <property type="term" value="P:regulation of proteasomal ubiquitin-dependent protein catabolic process"/>
    <property type="evidence" value="ECO:0007669"/>
    <property type="project" value="TreeGrafter"/>
</dbReference>
<comment type="caution">
    <text evidence="3">The sequence shown here is derived from an EMBL/GenBank/DDBJ whole genome shotgun (WGS) entry which is preliminary data.</text>
</comment>
<accession>A0AA35QQI6</accession>
<sequence length="165" mass="18511">MAAAADRPPAEAAKPLLGLLNGIAQATYYGNAEITEELLRDQLYPETAPQEFRALLAKTTGVVKGLGDGDMDGSTVRSFWISHAQILVSGFPEAAAQPLAFKCSRLALRDGAWPKVTQSNWQEFFLNYFQHLCWDRDPWSSTKYPREKNTPLFPLPGERDRQKRQ</sequence>